<dbReference type="EMBL" id="VUNS01000004">
    <property type="protein sequence ID" value="MST96662.1"/>
    <property type="molecule type" value="Genomic_DNA"/>
</dbReference>
<gene>
    <name evidence="2" type="ORF">FYJ85_06330</name>
</gene>
<dbReference type="RefSeq" id="WP_154417354.1">
    <property type="nucleotide sequence ID" value="NZ_VUNS01000004.1"/>
</dbReference>
<dbReference type="AlphaFoldDB" id="A0A844G166"/>
<comment type="caution">
    <text evidence="2">The sequence shown here is derived from an EMBL/GenBank/DDBJ whole genome shotgun (WGS) entry which is preliminary data.</text>
</comment>
<evidence type="ECO:0000259" key="1">
    <source>
        <dbReference type="Pfam" id="PF13683"/>
    </source>
</evidence>
<dbReference type="GO" id="GO:0015074">
    <property type="term" value="P:DNA integration"/>
    <property type="evidence" value="ECO:0007669"/>
    <property type="project" value="InterPro"/>
</dbReference>
<protein>
    <submittedName>
        <fullName evidence="2">Transposase</fullName>
    </submittedName>
</protein>
<dbReference type="InterPro" id="IPR001584">
    <property type="entry name" value="Integrase_cat-core"/>
</dbReference>
<evidence type="ECO:0000313" key="3">
    <source>
        <dbReference type="Proteomes" id="UP000435649"/>
    </source>
</evidence>
<dbReference type="InterPro" id="IPR012337">
    <property type="entry name" value="RNaseH-like_sf"/>
</dbReference>
<dbReference type="Proteomes" id="UP000435649">
    <property type="component" value="Unassembled WGS sequence"/>
</dbReference>
<name>A0A844G166_9BACT</name>
<evidence type="ECO:0000313" key="2">
    <source>
        <dbReference type="EMBL" id="MST96662.1"/>
    </source>
</evidence>
<dbReference type="Pfam" id="PF13683">
    <property type="entry name" value="rve_3"/>
    <property type="match status" value="1"/>
</dbReference>
<organism evidence="2 3">
    <name type="scientific">Victivallis lenta</name>
    <dbReference type="NCBI Taxonomy" id="2606640"/>
    <lineage>
        <taxon>Bacteria</taxon>
        <taxon>Pseudomonadati</taxon>
        <taxon>Lentisphaerota</taxon>
        <taxon>Lentisphaeria</taxon>
        <taxon>Victivallales</taxon>
        <taxon>Victivallaceae</taxon>
        <taxon>Victivallis</taxon>
    </lineage>
</organism>
<proteinExistence type="predicted"/>
<keyword evidence="3" id="KW-1185">Reference proteome</keyword>
<reference evidence="2 3" key="1">
    <citation type="submission" date="2019-08" db="EMBL/GenBank/DDBJ databases">
        <title>In-depth cultivation of the pig gut microbiome towards novel bacterial diversity and tailored functional studies.</title>
        <authorList>
            <person name="Wylensek D."/>
            <person name="Hitch T.C.A."/>
            <person name="Clavel T."/>
        </authorList>
    </citation>
    <scope>NUCLEOTIDE SEQUENCE [LARGE SCALE GENOMIC DNA]</scope>
    <source>
        <strain evidence="2 3">BBE-744-WT-12</strain>
    </source>
</reference>
<dbReference type="SUPFAM" id="SSF53098">
    <property type="entry name" value="Ribonuclease H-like"/>
    <property type="match status" value="1"/>
</dbReference>
<accession>A0A844G166</accession>
<feature type="domain" description="Integrase catalytic" evidence="1">
    <location>
        <begin position="91"/>
        <end position="148"/>
    </location>
</feature>
<sequence length="181" mass="20777">MAGRRSDPYQYHSRIADRLFASSKLGTSTHLRNIPLKPHERASEQFQLESRISAGQDEKSILTHSKAKNHDQKFCSPHLSHGGDCWLTKRLPPFCPMMNSRCENFIRALKTECMDKIIFRTRKQIRLAVTEFLEYWNHYRPHEGLGGKMIQPYPQNPGGNLVEVSFLGGLLHGYKREALAA</sequence>